<organism evidence="1 2">
    <name type="scientific">Oldenlandia corymbosa var. corymbosa</name>
    <dbReference type="NCBI Taxonomy" id="529605"/>
    <lineage>
        <taxon>Eukaryota</taxon>
        <taxon>Viridiplantae</taxon>
        <taxon>Streptophyta</taxon>
        <taxon>Embryophyta</taxon>
        <taxon>Tracheophyta</taxon>
        <taxon>Spermatophyta</taxon>
        <taxon>Magnoliopsida</taxon>
        <taxon>eudicotyledons</taxon>
        <taxon>Gunneridae</taxon>
        <taxon>Pentapetalae</taxon>
        <taxon>asterids</taxon>
        <taxon>lamiids</taxon>
        <taxon>Gentianales</taxon>
        <taxon>Rubiaceae</taxon>
        <taxon>Rubioideae</taxon>
        <taxon>Spermacoceae</taxon>
        <taxon>Hedyotis-Oldenlandia complex</taxon>
        <taxon>Oldenlandia</taxon>
    </lineage>
</organism>
<dbReference type="Proteomes" id="UP001161247">
    <property type="component" value="Chromosome 7"/>
</dbReference>
<dbReference type="EMBL" id="OX459124">
    <property type="protein sequence ID" value="CAI9112448.1"/>
    <property type="molecule type" value="Genomic_DNA"/>
</dbReference>
<dbReference type="AlphaFoldDB" id="A0AAV1DWZ2"/>
<proteinExistence type="predicted"/>
<evidence type="ECO:0000313" key="2">
    <source>
        <dbReference type="Proteomes" id="UP001161247"/>
    </source>
</evidence>
<name>A0AAV1DWZ2_OLDCO</name>
<sequence>MKTDAKLTKVWMSWVPIDDGLSRSPVLAKSNIIYIPSAANRTKDPSTIEHPKQNHDVLIGVPLLEESNRLWLETQVLHIKNTTLFKRRESAKIRGQNGFQIHAVLRLRKEKIGNIHGHKGTFRKRKREAMGDLETPFCSKKLITSSHWSSFNRNIAEASFHFSIVWSQVLKGFSTKKPTRTTNRRGKVEASTATFEKGLVKNEHTKVAIPATTFDSSLITPEKGNISNI</sequence>
<reference evidence="1" key="1">
    <citation type="submission" date="2023-03" db="EMBL/GenBank/DDBJ databases">
        <authorList>
            <person name="Julca I."/>
        </authorList>
    </citation>
    <scope>NUCLEOTIDE SEQUENCE</scope>
</reference>
<gene>
    <name evidence="1" type="ORF">OLC1_LOCUS19650</name>
</gene>
<protein>
    <submittedName>
        <fullName evidence="1">OLC1v1012900C1</fullName>
    </submittedName>
</protein>
<accession>A0AAV1DWZ2</accession>
<keyword evidence="2" id="KW-1185">Reference proteome</keyword>
<evidence type="ECO:0000313" key="1">
    <source>
        <dbReference type="EMBL" id="CAI9112448.1"/>
    </source>
</evidence>